<protein>
    <submittedName>
        <fullName evidence="2">Uncharacterized protein</fullName>
    </submittedName>
</protein>
<gene>
    <name evidence="2" type="ordered locus">Ctu_27010</name>
</gene>
<accession>C9XVE5</accession>
<name>C9XVE5_CROTZ</name>
<dbReference type="HOGENOM" id="CLU_3173179_0_0_6"/>
<dbReference type="Proteomes" id="UP000002069">
    <property type="component" value="Chromosome"/>
</dbReference>
<reference evidence="3" key="2">
    <citation type="journal article" date="2011" name="J. Bacteriol.">
        <title>Complete genome sequence of Cronobacter turicensis LMG 23827, a food-borne pathogen causing deaths in neonates.</title>
        <authorList>
            <person name="Stephan R."/>
            <person name="Lehner A."/>
            <person name="Tischler P."/>
            <person name="Rattei T."/>
        </authorList>
    </citation>
    <scope>NUCLEOTIDE SEQUENCE [LARGE SCALE GENOMIC DNA]</scope>
    <source>
        <strain evidence="3">DSM 18703 / CCUG 55852 / LMG 23827 / z3032</strain>
    </source>
</reference>
<dbReference type="EMBL" id="FN543093">
    <property type="protein sequence ID" value="CBA32005.1"/>
    <property type="molecule type" value="Genomic_DNA"/>
</dbReference>
<keyword evidence="3" id="KW-1185">Reference proteome</keyword>
<evidence type="ECO:0000313" key="3">
    <source>
        <dbReference type="Proteomes" id="UP000002069"/>
    </source>
</evidence>
<reference evidence="2 3" key="1">
    <citation type="journal article" date="2010" name="J. Bacteriol.">
        <title>Complete Genome Sequence of Cronobacter turicensis LMG 23827, a foodborne pathogen causing deaths in neonates.</title>
        <authorList>
            <person name="Stephan R."/>
            <person name="Lehner A."/>
            <person name="Tischler P."/>
            <person name="Rattei T."/>
        </authorList>
    </citation>
    <scope>NUCLEOTIDE SEQUENCE [LARGE SCALE GENOMIC DNA]</scope>
    <source>
        <strain evidence="3">DSM 18703 / CCUG 55852 / LMG 23827 / z3032</strain>
    </source>
</reference>
<proteinExistence type="predicted"/>
<organism evidence="2 3">
    <name type="scientific">Cronobacter turicensis (strain DSM 18703 / CCUG 55852 / LMG 23827 / z3032)</name>
    <dbReference type="NCBI Taxonomy" id="693216"/>
    <lineage>
        <taxon>Bacteria</taxon>
        <taxon>Pseudomonadati</taxon>
        <taxon>Pseudomonadota</taxon>
        <taxon>Gammaproteobacteria</taxon>
        <taxon>Enterobacterales</taxon>
        <taxon>Enterobacteriaceae</taxon>
        <taxon>Cronobacter</taxon>
    </lineage>
</organism>
<dbReference type="KEGG" id="ctu:CTU_27010"/>
<evidence type="ECO:0000313" key="2">
    <source>
        <dbReference type="EMBL" id="CBA32005.1"/>
    </source>
</evidence>
<feature type="region of interest" description="Disordered" evidence="1">
    <location>
        <begin position="27"/>
        <end position="47"/>
    </location>
</feature>
<evidence type="ECO:0000256" key="1">
    <source>
        <dbReference type="SAM" id="MobiDB-lite"/>
    </source>
</evidence>
<sequence length="47" mass="5332">MACGFYIIRNASGAEFMKQRSQKIQQEEVERHYAGPKAKSPLKSGLF</sequence>
<dbReference type="AlphaFoldDB" id="C9XVE5"/>